<keyword evidence="3" id="KW-1185">Reference proteome</keyword>
<comment type="caution">
    <text evidence="2">The sequence shown here is derived from an EMBL/GenBank/DDBJ whole genome shotgun (WGS) entry which is preliminary data.</text>
</comment>
<gene>
    <name evidence="2" type="ORF">GCM10011585_26950</name>
</gene>
<organism evidence="2 3">
    <name type="scientific">Edaphobacter dinghuensis</name>
    <dbReference type="NCBI Taxonomy" id="1560005"/>
    <lineage>
        <taxon>Bacteria</taxon>
        <taxon>Pseudomonadati</taxon>
        <taxon>Acidobacteriota</taxon>
        <taxon>Terriglobia</taxon>
        <taxon>Terriglobales</taxon>
        <taxon>Acidobacteriaceae</taxon>
        <taxon>Edaphobacter</taxon>
    </lineage>
</organism>
<name>A0A917HKN9_9BACT</name>
<dbReference type="EMBL" id="BMGT01000003">
    <property type="protein sequence ID" value="GGG82052.1"/>
    <property type="molecule type" value="Genomic_DNA"/>
</dbReference>
<dbReference type="InterPro" id="IPR029475">
    <property type="entry name" value="DUF6807"/>
</dbReference>
<protein>
    <recommendedName>
        <fullName evidence="4">Methane monooxygenase PmoA-like</fullName>
    </recommendedName>
</protein>
<proteinExistence type="predicted"/>
<accession>A0A917HKN9</accession>
<dbReference type="AlphaFoldDB" id="A0A917HKN9"/>
<dbReference type="RefSeq" id="WP_188554716.1">
    <property type="nucleotide sequence ID" value="NZ_BMGT01000003.1"/>
</dbReference>
<keyword evidence="1" id="KW-0732">Signal</keyword>
<evidence type="ECO:0000313" key="2">
    <source>
        <dbReference type="EMBL" id="GGG82052.1"/>
    </source>
</evidence>
<sequence length="349" mass="38306">MHKLVLYSVMAMVGLGGSVQALAKTADHDVKVTTNEAERRVDITIDGQPFTSYVWPTTLKKPVLFPLIAPDGVTVTRGYPLAPRPGERVDHPHHAGLWFNYGNVNGFDFWNNSDAIKPENRDKMGSIYQEKIVSTKSGRNQGELTVDSVWVTGKGEKIINETTRYTFSQHGDVRAIDLDITLHALDKVVFNDDKEGVLGIRVAHFLESATEKGGIFSDASGRPTKVDAGNTAGATGVYLTSEGKKGDAVWSTRGRWCELTGTNADGKTETIAILDNPKNPGYPTYWHARGYGLFAANPLGRKIFDPKQTAFDYTIDKGQSATFHYRVLLLSHAVSAEEMNKAADRFAAE</sequence>
<reference evidence="2" key="1">
    <citation type="journal article" date="2014" name="Int. J. Syst. Evol. Microbiol.">
        <title>Complete genome sequence of Corynebacterium casei LMG S-19264T (=DSM 44701T), isolated from a smear-ripened cheese.</title>
        <authorList>
            <consortium name="US DOE Joint Genome Institute (JGI-PGF)"/>
            <person name="Walter F."/>
            <person name="Albersmeier A."/>
            <person name="Kalinowski J."/>
            <person name="Ruckert C."/>
        </authorList>
    </citation>
    <scope>NUCLEOTIDE SEQUENCE</scope>
    <source>
        <strain evidence="2">CGMCC 1.12997</strain>
    </source>
</reference>
<feature type="chain" id="PRO_5036804066" description="Methane monooxygenase PmoA-like" evidence="1">
    <location>
        <begin position="24"/>
        <end position="349"/>
    </location>
</feature>
<feature type="signal peptide" evidence="1">
    <location>
        <begin position="1"/>
        <end position="23"/>
    </location>
</feature>
<evidence type="ECO:0000256" key="1">
    <source>
        <dbReference type="SAM" id="SignalP"/>
    </source>
</evidence>
<evidence type="ECO:0008006" key="4">
    <source>
        <dbReference type="Google" id="ProtNLM"/>
    </source>
</evidence>
<dbReference type="Proteomes" id="UP000647241">
    <property type="component" value="Unassembled WGS sequence"/>
</dbReference>
<dbReference type="Pfam" id="PF14100">
    <property type="entry name" value="DUF6807"/>
    <property type="match status" value="1"/>
</dbReference>
<evidence type="ECO:0000313" key="3">
    <source>
        <dbReference type="Proteomes" id="UP000647241"/>
    </source>
</evidence>
<reference evidence="2" key="2">
    <citation type="submission" date="2020-09" db="EMBL/GenBank/DDBJ databases">
        <authorList>
            <person name="Sun Q."/>
            <person name="Zhou Y."/>
        </authorList>
    </citation>
    <scope>NUCLEOTIDE SEQUENCE</scope>
    <source>
        <strain evidence="2">CGMCC 1.12997</strain>
    </source>
</reference>